<proteinExistence type="predicted"/>
<dbReference type="AlphaFoldDB" id="E0UI92"/>
<dbReference type="Proteomes" id="UP000008206">
    <property type="component" value="Chromosome"/>
</dbReference>
<dbReference type="OrthoDB" id="530933at2"/>
<dbReference type="RefSeq" id="WP_013324898.1">
    <property type="nucleotide sequence ID" value="NC_014501.1"/>
</dbReference>
<dbReference type="eggNOG" id="COG5403">
    <property type="taxonomic scope" value="Bacteria"/>
</dbReference>
<evidence type="ECO:0000313" key="2">
    <source>
        <dbReference type="Proteomes" id="UP000008206"/>
    </source>
</evidence>
<name>E0UI92_GLOV7</name>
<dbReference type="Pfam" id="PF06078">
    <property type="entry name" value="DUF937"/>
    <property type="match status" value="1"/>
</dbReference>
<accession>E0UI92</accession>
<keyword evidence="2" id="KW-1185">Reference proteome</keyword>
<evidence type="ECO:0000313" key="1">
    <source>
        <dbReference type="EMBL" id="ADN16860.1"/>
    </source>
</evidence>
<dbReference type="KEGG" id="cyj:Cyan7822_4969"/>
<protein>
    <recommendedName>
        <fullName evidence="3">DUF937 domain-containing protein</fullName>
    </recommendedName>
</protein>
<dbReference type="InterPro" id="IPR009282">
    <property type="entry name" value="DUF937"/>
</dbReference>
<evidence type="ECO:0008006" key="3">
    <source>
        <dbReference type="Google" id="ProtNLM"/>
    </source>
</evidence>
<organism evidence="1 2">
    <name type="scientific">Gloeothece verrucosa (strain PCC 7822)</name>
    <name type="common">Cyanothece sp. (strain PCC 7822)</name>
    <dbReference type="NCBI Taxonomy" id="497965"/>
    <lineage>
        <taxon>Bacteria</taxon>
        <taxon>Bacillati</taxon>
        <taxon>Cyanobacteriota</taxon>
        <taxon>Cyanophyceae</taxon>
        <taxon>Oscillatoriophycideae</taxon>
        <taxon>Chroococcales</taxon>
        <taxon>Aphanothecaceae</taxon>
        <taxon>Gloeothece</taxon>
        <taxon>Gloeothece verrucosa</taxon>
    </lineage>
</organism>
<dbReference type="HOGENOM" id="CLU_1523680_0_0_3"/>
<dbReference type="STRING" id="497965.Cyan7822_4969"/>
<sequence length="173" mass="18762">MSLFNQILDAINNPEQEGNSGQLSNILGTVEQLSNTYQTSPGAIQSALSIIGNYTRSALQEKRNSEGDQQVQQIINQFGGTQASPQALDLLFNAPQLQQIAQQVESRTGINAQTIERMLPVLVPLVLNFLKTGNHSQNSQGSNPVLNNFLDADGDGDVDISDAMGMAMRYLNK</sequence>
<reference evidence="2" key="1">
    <citation type="journal article" date="2011" name="MBio">
        <title>Novel metabolic attributes of the genus Cyanothece, comprising a group of unicellular nitrogen-fixing Cyanobacteria.</title>
        <authorList>
            <person name="Bandyopadhyay A."/>
            <person name="Elvitigala T."/>
            <person name="Welsh E."/>
            <person name="Stockel J."/>
            <person name="Liberton M."/>
            <person name="Min H."/>
            <person name="Sherman L.A."/>
            <person name="Pakrasi H.B."/>
        </authorList>
    </citation>
    <scope>NUCLEOTIDE SEQUENCE [LARGE SCALE GENOMIC DNA]</scope>
    <source>
        <strain evidence="2">PCC 7822</strain>
    </source>
</reference>
<gene>
    <name evidence="1" type="ordered locus">Cyan7822_4969</name>
</gene>
<dbReference type="EMBL" id="CP002198">
    <property type="protein sequence ID" value="ADN16860.1"/>
    <property type="molecule type" value="Genomic_DNA"/>
</dbReference>